<reference evidence="1" key="1">
    <citation type="submission" date="2023-07" db="EMBL/GenBank/DDBJ databases">
        <title>Genomic Encyclopedia of Type Strains, Phase IV (KMG-IV): sequencing the most valuable type-strain genomes for metagenomic binning, comparative biology and taxonomic classification.</title>
        <authorList>
            <person name="Goeker M."/>
        </authorList>
    </citation>
    <scope>NUCLEOTIDE SEQUENCE</scope>
    <source>
        <strain evidence="1">DSM 26174</strain>
    </source>
</reference>
<accession>A0AAE4BRN3</accession>
<name>A0AAE4BRN3_9BACT</name>
<evidence type="ECO:0000313" key="1">
    <source>
        <dbReference type="EMBL" id="MDR6240384.1"/>
    </source>
</evidence>
<dbReference type="RefSeq" id="WP_309940294.1">
    <property type="nucleotide sequence ID" value="NZ_AP025305.1"/>
</dbReference>
<gene>
    <name evidence="1" type="ORF">HNQ88_003450</name>
</gene>
<sequence>MNIETTLNIDHNLKEMIFSTAVGDLSFTYFEHWLLNQSQYHNLIAEDLFFLNLYSMDYQDKGIQEEFEKTILEHLDQNEFELFKIKHILNKITEDESQIERLLQVCLDWKNNDMEWIKRFGYHLYDFSEYEFYGYSKKELINKIQREAKDLLSALQDDNHIHKNIEFRPNRFTTIRPKSIKIKILNRRRKRRKSVLERLRNMLNR</sequence>
<dbReference type="EMBL" id="JAVDQD010000004">
    <property type="protein sequence ID" value="MDR6240384.1"/>
    <property type="molecule type" value="Genomic_DNA"/>
</dbReference>
<protein>
    <submittedName>
        <fullName evidence="1">RNA-binding protein YhbY</fullName>
    </submittedName>
</protein>
<dbReference type="Proteomes" id="UP001185092">
    <property type="component" value="Unassembled WGS sequence"/>
</dbReference>
<evidence type="ECO:0000313" key="2">
    <source>
        <dbReference type="Proteomes" id="UP001185092"/>
    </source>
</evidence>
<comment type="caution">
    <text evidence="1">The sequence shown here is derived from an EMBL/GenBank/DDBJ whole genome shotgun (WGS) entry which is preliminary data.</text>
</comment>
<organism evidence="1 2">
    <name type="scientific">Aureibacter tunicatorum</name>
    <dbReference type="NCBI Taxonomy" id="866807"/>
    <lineage>
        <taxon>Bacteria</taxon>
        <taxon>Pseudomonadati</taxon>
        <taxon>Bacteroidota</taxon>
        <taxon>Cytophagia</taxon>
        <taxon>Cytophagales</taxon>
        <taxon>Persicobacteraceae</taxon>
        <taxon>Aureibacter</taxon>
    </lineage>
</organism>
<dbReference type="AlphaFoldDB" id="A0AAE4BRN3"/>
<proteinExistence type="predicted"/>
<keyword evidence="2" id="KW-1185">Reference proteome</keyword>